<proteinExistence type="predicted"/>
<reference evidence="1 2" key="1">
    <citation type="journal article" date="2018" name="Front. Plant Sci.">
        <title>Red Clover (Trifolium pratense) and Zigzag Clover (T. medium) - A Picture of Genomic Similarities and Differences.</title>
        <authorList>
            <person name="Dluhosova J."/>
            <person name="Istvanek J."/>
            <person name="Nedelnik J."/>
            <person name="Repkova J."/>
        </authorList>
    </citation>
    <scope>NUCLEOTIDE SEQUENCE [LARGE SCALE GENOMIC DNA]</scope>
    <source>
        <strain evidence="2">cv. 10/8</strain>
        <tissue evidence="1">Leaf</tissue>
    </source>
</reference>
<keyword evidence="2" id="KW-1185">Reference proteome</keyword>
<evidence type="ECO:0000313" key="2">
    <source>
        <dbReference type="Proteomes" id="UP000265520"/>
    </source>
</evidence>
<protein>
    <submittedName>
        <fullName evidence="1">Uncharacterized protein</fullName>
    </submittedName>
</protein>
<sequence length="177" mass="20273">MSSVCLMMFDNCEFILHDVRLVLVSDMDLVGLVKQGLLGDETKLELLETDKGRRSEKFGIEDLQGSNWEQGLLDFEACRTMGGSWMQGESDVVAFETTSKSKGSWMQVLQEYRSWREDLQEGRSILWVEEVKVNLVDYKGSWMQEKKSKREACESSNGCWKQVEVDAKVKRLGLDLS</sequence>
<comment type="caution">
    <text evidence="1">The sequence shown here is derived from an EMBL/GenBank/DDBJ whole genome shotgun (WGS) entry which is preliminary data.</text>
</comment>
<dbReference type="Proteomes" id="UP000265520">
    <property type="component" value="Unassembled WGS sequence"/>
</dbReference>
<dbReference type="AlphaFoldDB" id="A0A392LWG3"/>
<dbReference type="EMBL" id="LXQA010000031">
    <property type="protein sequence ID" value="MCH79307.1"/>
    <property type="molecule type" value="Genomic_DNA"/>
</dbReference>
<name>A0A392LWG3_9FABA</name>
<gene>
    <name evidence="1" type="ORF">A2U01_0000054</name>
</gene>
<evidence type="ECO:0000313" key="1">
    <source>
        <dbReference type="EMBL" id="MCH79307.1"/>
    </source>
</evidence>
<organism evidence="1 2">
    <name type="scientific">Trifolium medium</name>
    <dbReference type="NCBI Taxonomy" id="97028"/>
    <lineage>
        <taxon>Eukaryota</taxon>
        <taxon>Viridiplantae</taxon>
        <taxon>Streptophyta</taxon>
        <taxon>Embryophyta</taxon>
        <taxon>Tracheophyta</taxon>
        <taxon>Spermatophyta</taxon>
        <taxon>Magnoliopsida</taxon>
        <taxon>eudicotyledons</taxon>
        <taxon>Gunneridae</taxon>
        <taxon>Pentapetalae</taxon>
        <taxon>rosids</taxon>
        <taxon>fabids</taxon>
        <taxon>Fabales</taxon>
        <taxon>Fabaceae</taxon>
        <taxon>Papilionoideae</taxon>
        <taxon>50 kb inversion clade</taxon>
        <taxon>NPAAA clade</taxon>
        <taxon>Hologalegina</taxon>
        <taxon>IRL clade</taxon>
        <taxon>Trifolieae</taxon>
        <taxon>Trifolium</taxon>
    </lineage>
</organism>
<accession>A0A392LWG3</accession>